<organism evidence="1">
    <name type="scientific">bioreactor metagenome</name>
    <dbReference type="NCBI Taxonomy" id="1076179"/>
    <lineage>
        <taxon>unclassified sequences</taxon>
        <taxon>metagenomes</taxon>
        <taxon>ecological metagenomes</taxon>
    </lineage>
</organism>
<dbReference type="AlphaFoldDB" id="A0A645AAY1"/>
<dbReference type="EMBL" id="VSSQ01012935">
    <property type="protein sequence ID" value="MPM50365.1"/>
    <property type="molecule type" value="Genomic_DNA"/>
</dbReference>
<accession>A0A645AAY1</accession>
<proteinExistence type="predicted"/>
<protein>
    <submittedName>
        <fullName evidence="1">Uncharacterized protein</fullName>
    </submittedName>
</protein>
<evidence type="ECO:0000313" key="1">
    <source>
        <dbReference type="EMBL" id="MPM50365.1"/>
    </source>
</evidence>
<comment type="caution">
    <text evidence="1">The sequence shown here is derived from an EMBL/GenBank/DDBJ whole genome shotgun (WGS) entry which is preliminary data.</text>
</comment>
<reference evidence="1" key="1">
    <citation type="submission" date="2019-08" db="EMBL/GenBank/DDBJ databases">
        <authorList>
            <person name="Kucharzyk K."/>
            <person name="Murdoch R.W."/>
            <person name="Higgins S."/>
            <person name="Loffler F."/>
        </authorList>
    </citation>
    <scope>NUCLEOTIDE SEQUENCE</scope>
</reference>
<sequence>MAADALCRSFFIDCCSDCNCTLSKLVVSINFNRSAYDSSTFALLSNKDRICFTFFMGITETNNVVKYNKVIAAPLVSPASASAMASTYKAGTTQVAIFHNEGRGNSSCFLQSCLMERLSKNLSSDNIPIVLKLRQKSSFSESSFTASCLMRISPLSLSGLPTIPARASFPMARLVRLSI</sequence>
<gene>
    <name evidence="1" type="ORF">SDC9_97104</name>
</gene>
<name>A0A645AAY1_9ZZZZ</name>